<dbReference type="GeneID" id="90543438"/>
<dbReference type="Proteomes" id="UP000246114">
    <property type="component" value="Unassembled WGS sequence"/>
</dbReference>
<evidence type="ECO:0000313" key="1">
    <source>
        <dbReference type="EMBL" id="PWL53987.1"/>
    </source>
</evidence>
<organism evidence="2 3">
    <name type="scientific">Clostridium cadaveris</name>
    <dbReference type="NCBI Taxonomy" id="1529"/>
    <lineage>
        <taxon>Bacteria</taxon>
        <taxon>Bacillati</taxon>
        <taxon>Bacillota</taxon>
        <taxon>Clostridia</taxon>
        <taxon>Eubacteriales</taxon>
        <taxon>Clostridiaceae</taxon>
        <taxon>Clostridium</taxon>
    </lineage>
</organism>
<accession>A0A1I2NTE8</accession>
<evidence type="ECO:0008006" key="5">
    <source>
        <dbReference type="Google" id="ProtNLM"/>
    </source>
</evidence>
<dbReference type="InterPro" id="IPR029024">
    <property type="entry name" value="TerB-like"/>
</dbReference>
<dbReference type="AlphaFoldDB" id="A0A1I2NTE8"/>
<dbReference type="EMBL" id="QAMZ01000029">
    <property type="protein sequence ID" value="PWL53987.1"/>
    <property type="molecule type" value="Genomic_DNA"/>
</dbReference>
<sequence length="139" mass="16358">MFLNELNEKQAVAFINLVTEFALSDHDIGKEEESLMEKFCEEMNLSEEVIVEMDEDEAYKVIEGSSDRITNIMYFELLRIGLVDDDYDFKEVDFIEKFGDKMGIPRSKRMAIVNYFYRFPDTEPKNAEEARKEAEELLK</sequence>
<protein>
    <recommendedName>
        <fullName evidence="5">Tellurite resistance protein TerB</fullName>
    </recommendedName>
</protein>
<dbReference type="OrthoDB" id="1934251at2"/>
<evidence type="ECO:0000313" key="4">
    <source>
        <dbReference type="Proteomes" id="UP000246114"/>
    </source>
</evidence>
<dbReference type="Proteomes" id="UP000182135">
    <property type="component" value="Unassembled WGS sequence"/>
</dbReference>
<reference evidence="2 3" key="1">
    <citation type="submission" date="2016-10" db="EMBL/GenBank/DDBJ databases">
        <authorList>
            <person name="de Groot N.N."/>
        </authorList>
    </citation>
    <scope>NUCLEOTIDE SEQUENCE [LARGE SCALE GENOMIC DNA]</scope>
    <source>
        <strain evidence="2 3">NLAE-zl-G419</strain>
    </source>
</reference>
<name>A0A1I2NTE8_9CLOT</name>
<reference evidence="1 4" key="2">
    <citation type="submission" date="2018-03" db="EMBL/GenBank/DDBJ databases">
        <title>The uncultured portion of the human microbiome is neutrally assembled.</title>
        <authorList>
            <person name="Jeraldo P."/>
            <person name="Boardman L."/>
            <person name="White B.A."/>
            <person name="Nelson H."/>
            <person name="Goldenfeld N."/>
            <person name="Chia N."/>
        </authorList>
    </citation>
    <scope>NUCLEOTIDE SEQUENCE [LARGE SCALE GENOMIC DNA]</scope>
    <source>
        <strain evidence="1">CIM:MAG 903</strain>
    </source>
</reference>
<dbReference type="RefSeq" id="WP_027638800.1">
    <property type="nucleotide sequence ID" value="NZ_BAAACD010000023.1"/>
</dbReference>
<dbReference type="Gene3D" id="1.10.3680.10">
    <property type="entry name" value="TerB-like"/>
    <property type="match status" value="1"/>
</dbReference>
<dbReference type="SUPFAM" id="SSF158682">
    <property type="entry name" value="TerB-like"/>
    <property type="match status" value="1"/>
</dbReference>
<dbReference type="EMBL" id="FOOE01000023">
    <property type="protein sequence ID" value="SFG06290.1"/>
    <property type="molecule type" value="Genomic_DNA"/>
</dbReference>
<keyword evidence="3" id="KW-1185">Reference proteome</keyword>
<evidence type="ECO:0000313" key="2">
    <source>
        <dbReference type="EMBL" id="SFG06290.1"/>
    </source>
</evidence>
<evidence type="ECO:0000313" key="3">
    <source>
        <dbReference type="Proteomes" id="UP000182135"/>
    </source>
</evidence>
<proteinExistence type="predicted"/>
<dbReference type="eggNOG" id="ENOG5033EAM">
    <property type="taxonomic scope" value="Bacteria"/>
</dbReference>
<gene>
    <name evidence="1" type="ORF">DBY38_06205</name>
    <name evidence="2" type="ORF">SAMN04487885_12364</name>
</gene>